<protein>
    <submittedName>
        <fullName evidence="1">Uncharacterized protein</fullName>
    </submittedName>
</protein>
<gene>
    <name evidence="1" type="ORF">J2Z69_003202</name>
</gene>
<comment type="caution">
    <text evidence="1">The sequence shown here is derived from an EMBL/GenBank/DDBJ whole genome shotgun (WGS) entry which is preliminary data.</text>
</comment>
<reference evidence="1 2" key="1">
    <citation type="submission" date="2021-03" db="EMBL/GenBank/DDBJ databases">
        <title>Genomic Encyclopedia of Type Strains, Phase IV (KMG-IV): sequencing the most valuable type-strain genomes for metagenomic binning, comparative biology and taxonomic classification.</title>
        <authorList>
            <person name="Goeker M."/>
        </authorList>
    </citation>
    <scope>NUCLEOTIDE SEQUENCE [LARGE SCALE GENOMIC DNA]</scope>
    <source>
        <strain evidence="1 2">DSM 26806</strain>
    </source>
</reference>
<organism evidence="1 2">
    <name type="scientific">Paenibacillus shirakamiensis</name>
    <dbReference type="NCBI Taxonomy" id="1265935"/>
    <lineage>
        <taxon>Bacteria</taxon>
        <taxon>Bacillati</taxon>
        <taxon>Bacillota</taxon>
        <taxon>Bacilli</taxon>
        <taxon>Bacillales</taxon>
        <taxon>Paenibacillaceae</taxon>
        <taxon>Paenibacillus</taxon>
    </lineage>
</organism>
<proteinExistence type="predicted"/>
<accession>A0ABS4JKB6</accession>
<evidence type="ECO:0000313" key="1">
    <source>
        <dbReference type="EMBL" id="MBP2002145.1"/>
    </source>
</evidence>
<dbReference type="EMBL" id="JAGGLD010000006">
    <property type="protein sequence ID" value="MBP2002145.1"/>
    <property type="molecule type" value="Genomic_DNA"/>
</dbReference>
<dbReference type="Proteomes" id="UP001519288">
    <property type="component" value="Unassembled WGS sequence"/>
</dbReference>
<evidence type="ECO:0000313" key="2">
    <source>
        <dbReference type="Proteomes" id="UP001519288"/>
    </source>
</evidence>
<name>A0ABS4JKB6_9BACL</name>
<sequence length="57" mass="6669">MELKAPSDLYNAWFTYPEGSCGQEVDYLFMNRLKEALPQDYIIPDPRIMEALVQDQN</sequence>
<dbReference type="RefSeq" id="WP_209864675.1">
    <property type="nucleotide sequence ID" value="NZ_JAGGLD010000006.1"/>
</dbReference>
<keyword evidence="2" id="KW-1185">Reference proteome</keyword>